<sequence>MPVNEATTHTVLSELEATRPEEKNRPAPAGGDGEVKAAVSDAEAANAADDVVSADADAEAMTVALPGPEAIDDEPDDQAEDDAEIAGAEAEPISAESDEPDKPDELGESDEPDDGWDMVEVAPIADAAETAGSASALSNSLLSDSAPNGSAPRDSVLSTSAPNDSSQTGLASTNSEQTGSMQSDSAPTTRIPNLGAGAAAPTIAMPLVRAEDLEQTPPPLADPQDSALTRPMPLMRADDVALTKLLPPVPAADPVAGTVPIPNLGAEGTDVIANAVRDAAASAMTMQMPALTADAAPIEAPTEPLPVLREEPITDLALEGDSEGDSEEDSDNHPDNDPDEDSEEDPRPGPTTDLVKPSVLAEAATVTFRRMTSTEIVLPETVAEVVAVVDAASKAIAAAEDAARQVAAAHAAAPAEVVPPPVLDLREPAQPAPVDGVLDLLAPVLERPLLVVEQPELPSAPDLMALHRAEFERDFAEPPLVAAGDEPPIPARFGPGLAVLPHIEFPV</sequence>
<protein>
    <submittedName>
        <fullName evidence="2">Uncharacterized protein</fullName>
    </submittedName>
</protein>
<dbReference type="RefSeq" id="WP_344669881.1">
    <property type="nucleotide sequence ID" value="NZ_BAAAQN010000052.1"/>
</dbReference>
<feature type="compositionally biased region" description="Acidic residues" evidence="1">
    <location>
        <begin position="96"/>
        <end position="117"/>
    </location>
</feature>
<feature type="compositionally biased region" description="Acidic residues" evidence="1">
    <location>
        <begin position="70"/>
        <end position="84"/>
    </location>
</feature>
<feature type="compositionally biased region" description="Low complexity" evidence="1">
    <location>
        <begin position="125"/>
        <end position="146"/>
    </location>
</feature>
<feature type="region of interest" description="Disordered" evidence="1">
    <location>
        <begin position="1"/>
        <end position="231"/>
    </location>
</feature>
<reference evidence="3" key="1">
    <citation type="journal article" date="2019" name="Int. J. Syst. Evol. Microbiol.">
        <title>The Global Catalogue of Microorganisms (GCM) 10K type strain sequencing project: providing services to taxonomists for standard genome sequencing and annotation.</title>
        <authorList>
            <consortium name="The Broad Institute Genomics Platform"/>
            <consortium name="The Broad Institute Genome Sequencing Center for Infectious Disease"/>
            <person name="Wu L."/>
            <person name="Ma J."/>
        </authorList>
    </citation>
    <scope>NUCLEOTIDE SEQUENCE [LARGE SCALE GENOMIC DNA]</scope>
    <source>
        <strain evidence="3">JCM 16014</strain>
    </source>
</reference>
<feature type="compositionally biased region" description="Basic and acidic residues" evidence="1">
    <location>
        <begin position="16"/>
        <end position="25"/>
    </location>
</feature>
<feature type="compositionally biased region" description="Low complexity" evidence="1">
    <location>
        <begin position="85"/>
        <end position="95"/>
    </location>
</feature>
<feature type="compositionally biased region" description="Polar residues" evidence="1">
    <location>
        <begin position="1"/>
        <end position="11"/>
    </location>
</feature>
<feature type="region of interest" description="Disordered" evidence="1">
    <location>
        <begin position="319"/>
        <end position="358"/>
    </location>
</feature>
<accession>A0ABP5GNT0</accession>
<feature type="compositionally biased region" description="Low complexity" evidence="1">
    <location>
        <begin position="37"/>
        <end position="55"/>
    </location>
</feature>
<gene>
    <name evidence="2" type="ORF">GCM10009839_68890</name>
</gene>
<dbReference type="Proteomes" id="UP001500751">
    <property type="component" value="Unassembled WGS sequence"/>
</dbReference>
<dbReference type="EMBL" id="BAAAQN010000052">
    <property type="protein sequence ID" value="GAA2051880.1"/>
    <property type="molecule type" value="Genomic_DNA"/>
</dbReference>
<feature type="compositionally biased region" description="Acidic residues" evidence="1">
    <location>
        <begin position="319"/>
        <end position="330"/>
    </location>
</feature>
<evidence type="ECO:0000313" key="2">
    <source>
        <dbReference type="EMBL" id="GAA2051880.1"/>
    </source>
</evidence>
<organism evidence="2 3">
    <name type="scientific">Catenulispora yoronensis</name>
    <dbReference type="NCBI Taxonomy" id="450799"/>
    <lineage>
        <taxon>Bacteria</taxon>
        <taxon>Bacillati</taxon>
        <taxon>Actinomycetota</taxon>
        <taxon>Actinomycetes</taxon>
        <taxon>Catenulisporales</taxon>
        <taxon>Catenulisporaceae</taxon>
        <taxon>Catenulispora</taxon>
    </lineage>
</organism>
<evidence type="ECO:0000256" key="1">
    <source>
        <dbReference type="SAM" id="MobiDB-lite"/>
    </source>
</evidence>
<feature type="compositionally biased region" description="Polar residues" evidence="1">
    <location>
        <begin position="156"/>
        <end position="191"/>
    </location>
</feature>
<proteinExistence type="predicted"/>
<keyword evidence="3" id="KW-1185">Reference proteome</keyword>
<comment type="caution">
    <text evidence="2">The sequence shown here is derived from an EMBL/GenBank/DDBJ whole genome shotgun (WGS) entry which is preliminary data.</text>
</comment>
<name>A0ABP5GNT0_9ACTN</name>
<evidence type="ECO:0000313" key="3">
    <source>
        <dbReference type="Proteomes" id="UP001500751"/>
    </source>
</evidence>